<accession>A0A915SKU7</accession>
<dbReference type="KEGG" id="naer:MJ1_0408"/>
<proteinExistence type="predicted"/>
<reference evidence="3" key="1">
    <citation type="journal article" date="2022" name="Int. J. Syst. Evol. Microbiol.">
        <title>Nanobdella aerobiophila gen. nov., sp. nov., a thermoacidophilic, obligate ectosymbiotic archaeon, and proposal of Nanobdellaceae fam. nov., Nanobdellales ord. nov. and Nanobdellia class. nov.</title>
        <authorList>
            <person name="Kato S."/>
            <person name="Ogasawara A."/>
            <person name="Itoh T."/>
            <person name="Sakai H.D."/>
            <person name="Shimizu M."/>
            <person name="Yuki M."/>
            <person name="Kaneko M."/>
            <person name="Takashina T."/>
            <person name="Ohkuma M."/>
        </authorList>
    </citation>
    <scope>NUCLEOTIDE SEQUENCE [LARGE SCALE GENOMIC DNA]</scope>
    <source>
        <strain evidence="3">MJ1</strain>
    </source>
</reference>
<dbReference type="RefSeq" id="WP_258392888.1">
    <property type="nucleotide sequence ID" value="NZ_AP019769.1"/>
</dbReference>
<sequence>MEWRKMLYIIFSIIITGLFIKSQPIVGYPISIQNQINISNPGSYGIYYINIYNPTNYTYTYSLYSLSSEWEILFNQNNTIYYGTLSPDQYQNITIYMRPYGIINQIPEIVVYLQNENMTTNHYSDIIAFTPTLYYVNNNINNMTENITKNITLPLNIAFQLSNTNVYQNQYLYLLGIIENPNKFAENLLINISSDFGYTNVLYEDISPGENVYQIPIYISNITPGNYYIYVNADNNIYDLAFNVTTMLVAPKTNVTSAFGYIKYIIYNPYNYPLNYTFYVRNVFGSFSSYSPSPQYYETVGRVTYGIYNLFILPGQEYIIVESINYYLIVVILLGILILLLLISYILFNENIEIKKEVSKIDMEKNLVDITINIKNKGLFSISNVKISEHINKPFKIKEYKIAEPSTIYKTENTYIVNWKFDNIKRNEEILLSYTLQLADVSDIKSIELPRTSITYNYLFWNKIKYSNGLIIRITK</sequence>
<evidence type="ECO:0000256" key="1">
    <source>
        <dbReference type="SAM" id="Phobius"/>
    </source>
</evidence>
<protein>
    <submittedName>
        <fullName evidence="2">Uncharacterized protein</fullName>
    </submittedName>
</protein>
<feature type="transmembrane region" description="Helical" evidence="1">
    <location>
        <begin position="326"/>
        <end position="348"/>
    </location>
</feature>
<keyword evidence="1" id="KW-1133">Transmembrane helix</keyword>
<keyword evidence="1" id="KW-0472">Membrane</keyword>
<dbReference type="AlphaFoldDB" id="A0A915SKU7"/>
<gene>
    <name evidence="2" type="ORF">MJ1_0408</name>
</gene>
<keyword evidence="1" id="KW-0812">Transmembrane</keyword>
<evidence type="ECO:0000313" key="3">
    <source>
        <dbReference type="Proteomes" id="UP001055553"/>
    </source>
</evidence>
<organism evidence="2 3">
    <name type="scientific">Nanobdella aerobiophila</name>
    <dbReference type="NCBI Taxonomy" id="2586965"/>
    <lineage>
        <taxon>Archaea</taxon>
        <taxon>Nanobdellota</taxon>
        <taxon>Nanobdellia</taxon>
        <taxon>Nanobdellales</taxon>
        <taxon>Nanobdellaceae</taxon>
        <taxon>Nanobdella</taxon>
    </lineage>
</organism>
<dbReference type="GeneID" id="74568354"/>
<dbReference type="Proteomes" id="UP001055553">
    <property type="component" value="Chromosome"/>
</dbReference>
<keyword evidence="3" id="KW-1185">Reference proteome</keyword>
<evidence type="ECO:0000313" key="2">
    <source>
        <dbReference type="EMBL" id="BBL45571.1"/>
    </source>
</evidence>
<name>A0A915SKU7_9ARCH</name>
<dbReference type="EMBL" id="AP019769">
    <property type="protein sequence ID" value="BBL45571.1"/>
    <property type="molecule type" value="Genomic_DNA"/>
</dbReference>